<reference evidence="2 3" key="1">
    <citation type="submission" date="2015-12" db="EMBL/GenBank/DDBJ databases">
        <title>Haloprofundus marisrubri gen. nov., sp. nov., an extremely halophilic archaeon isolated from the Discovery deep brine-seawater interface in the Red Sea.</title>
        <authorList>
            <person name="Zhang G."/>
            <person name="Stingl U."/>
            <person name="Rashid M."/>
        </authorList>
    </citation>
    <scope>NUCLEOTIDE SEQUENCE [LARGE SCALE GENOMIC DNA]</scope>
    <source>
        <strain evidence="2 3">SB9</strain>
    </source>
</reference>
<keyword evidence="3" id="KW-1185">Reference proteome</keyword>
<organism evidence="2 3">
    <name type="scientific">Haloprofundus marisrubri</name>
    <dbReference type="NCBI Taxonomy" id="1514971"/>
    <lineage>
        <taxon>Archaea</taxon>
        <taxon>Methanobacteriati</taxon>
        <taxon>Methanobacteriota</taxon>
        <taxon>Stenosarchaea group</taxon>
        <taxon>Halobacteria</taxon>
        <taxon>Halobacteriales</taxon>
        <taxon>Haloferacaceae</taxon>
        <taxon>Haloprofundus</taxon>
    </lineage>
</organism>
<dbReference type="Proteomes" id="UP000054387">
    <property type="component" value="Unassembled WGS sequence"/>
</dbReference>
<dbReference type="EMBL" id="LOPU01000037">
    <property type="protein sequence ID" value="KTG07977.1"/>
    <property type="molecule type" value="Genomic_DNA"/>
</dbReference>
<keyword evidence="1" id="KW-0472">Membrane</keyword>
<keyword evidence="1" id="KW-0812">Transmembrane</keyword>
<feature type="transmembrane region" description="Helical" evidence="1">
    <location>
        <begin position="91"/>
        <end position="110"/>
    </location>
</feature>
<dbReference type="RefSeq" id="WP_058583404.1">
    <property type="nucleotide sequence ID" value="NZ_LOPU01000037.1"/>
</dbReference>
<proteinExistence type="predicted"/>
<feature type="transmembrane region" description="Helical" evidence="1">
    <location>
        <begin position="18"/>
        <end position="41"/>
    </location>
</feature>
<accession>A0A0W1R3P2</accession>
<gene>
    <name evidence="2" type="ORF">AUR64_01730</name>
</gene>
<keyword evidence="1" id="KW-1133">Transmembrane helix</keyword>
<comment type="caution">
    <text evidence="2">The sequence shown here is derived from an EMBL/GenBank/DDBJ whole genome shotgun (WGS) entry which is preliminary data.</text>
</comment>
<feature type="transmembrane region" description="Helical" evidence="1">
    <location>
        <begin position="56"/>
        <end position="79"/>
    </location>
</feature>
<feature type="transmembrane region" description="Helical" evidence="1">
    <location>
        <begin position="116"/>
        <end position="137"/>
    </location>
</feature>
<dbReference type="OrthoDB" id="382409at2157"/>
<dbReference type="AlphaFoldDB" id="A0A0W1R3P2"/>
<evidence type="ECO:0000313" key="2">
    <source>
        <dbReference type="EMBL" id="KTG07977.1"/>
    </source>
</evidence>
<dbReference type="STRING" id="1514971.AUR64_01730"/>
<protein>
    <submittedName>
        <fullName evidence="2">Uncharacterized protein</fullName>
    </submittedName>
</protein>
<name>A0A0W1R3P2_9EURY</name>
<evidence type="ECO:0000256" key="1">
    <source>
        <dbReference type="SAM" id="Phobius"/>
    </source>
</evidence>
<sequence>MPSLISVVNDVATWPPEFLAAAAVFVSLVIASQLCFAYALYSDSVARGRSSPETQAALAFFAPLFGPFALVYLLRLWRIPDRNPSPSKRELVAAAVPLGVLAAFLVGAFVSPPDPITQILYAVPTMLVTIPLAYLVVSKRTEGGSRPEPTA</sequence>
<evidence type="ECO:0000313" key="3">
    <source>
        <dbReference type="Proteomes" id="UP000054387"/>
    </source>
</evidence>